<name>A0A1E5V844_9POAL</name>
<gene>
    <name evidence="1" type="ORF">BAE44_0017635</name>
</gene>
<proteinExistence type="predicted"/>
<feature type="non-terminal residue" evidence="1">
    <location>
        <position position="1"/>
    </location>
</feature>
<dbReference type="Proteomes" id="UP000095767">
    <property type="component" value="Unassembled WGS sequence"/>
</dbReference>
<evidence type="ECO:0000313" key="2">
    <source>
        <dbReference type="Proteomes" id="UP000095767"/>
    </source>
</evidence>
<organism evidence="1 2">
    <name type="scientific">Dichanthelium oligosanthes</name>
    <dbReference type="NCBI Taxonomy" id="888268"/>
    <lineage>
        <taxon>Eukaryota</taxon>
        <taxon>Viridiplantae</taxon>
        <taxon>Streptophyta</taxon>
        <taxon>Embryophyta</taxon>
        <taxon>Tracheophyta</taxon>
        <taxon>Spermatophyta</taxon>
        <taxon>Magnoliopsida</taxon>
        <taxon>Liliopsida</taxon>
        <taxon>Poales</taxon>
        <taxon>Poaceae</taxon>
        <taxon>PACMAD clade</taxon>
        <taxon>Panicoideae</taxon>
        <taxon>Panicodae</taxon>
        <taxon>Paniceae</taxon>
        <taxon>Dichantheliinae</taxon>
        <taxon>Dichanthelium</taxon>
    </lineage>
</organism>
<keyword evidence="2" id="KW-1185">Reference proteome</keyword>
<dbReference type="AlphaFoldDB" id="A0A1E5V844"/>
<dbReference type="EMBL" id="LWDX02048155">
    <property type="protein sequence ID" value="OEL21346.1"/>
    <property type="molecule type" value="Genomic_DNA"/>
</dbReference>
<protein>
    <submittedName>
        <fullName evidence="1">Uncharacterized protein</fullName>
    </submittedName>
</protein>
<evidence type="ECO:0000313" key="1">
    <source>
        <dbReference type="EMBL" id="OEL21346.1"/>
    </source>
</evidence>
<reference evidence="1 2" key="1">
    <citation type="submission" date="2016-09" db="EMBL/GenBank/DDBJ databases">
        <title>The draft genome of Dichanthelium oligosanthes: A C3 panicoid grass species.</title>
        <authorList>
            <person name="Studer A.J."/>
            <person name="Schnable J.C."/>
            <person name="Brutnell T.P."/>
        </authorList>
    </citation>
    <scope>NUCLEOTIDE SEQUENCE [LARGE SCALE GENOMIC DNA]</scope>
    <source>
        <strain evidence="2">cv. Kellogg 1175</strain>
        <tissue evidence="1">Leaf</tissue>
    </source>
</reference>
<comment type="caution">
    <text evidence="1">The sequence shown here is derived from an EMBL/GenBank/DDBJ whole genome shotgun (WGS) entry which is preliminary data.</text>
</comment>
<sequence>LWVGLLDDTFCLSVLAENKEVAHGADGADLEEALVLCRGGSGEETTRIREDSFVGLVVLF</sequence>
<accession>A0A1E5V844</accession>